<dbReference type="AlphaFoldDB" id="A0A5N3ZY39"/>
<organism evidence="1 2">
    <name type="scientific">Photinus pyralis</name>
    <name type="common">Common eastern firefly</name>
    <name type="synonym">Lampyris pyralis</name>
    <dbReference type="NCBI Taxonomy" id="7054"/>
    <lineage>
        <taxon>Eukaryota</taxon>
        <taxon>Metazoa</taxon>
        <taxon>Ecdysozoa</taxon>
        <taxon>Arthropoda</taxon>
        <taxon>Hexapoda</taxon>
        <taxon>Insecta</taxon>
        <taxon>Pterygota</taxon>
        <taxon>Neoptera</taxon>
        <taxon>Endopterygota</taxon>
        <taxon>Coleoptera</taxon>
        <taxon>Polyphaga</taxon>
        <taxon>Elateriformia</taxon>
        <taxon>Elateroidea</taxon>
        <taxon>Lampyridae</taxon>
        <taxon>Lampyrinae</taxon>
        <taxon>Photinus</taxon>
    </lineage>
</organism>
<evidence type="ECO:0000313" key="1">
    <source>
        <dbReference type="EMBL" id="KAB0789980.1"/>
    </source>
</evidence>
<dbReference type="Proteomes" id="UP000327044">
    <property type="component" value="Unassembled WGS sequence"/>
</dbReference>
<evidence type="ECO:0000313" key="2">
    <source>
        <dbReference type="Proteomes" id="UP000327044"/>
    </source>
</evidence>
<dbReference type="InParanoid" id="A0A5N3ZY39"/>
<gene>
    <name evidence="1" type="ORF">PPYR_15726</name>
</gene>
<comment type="caution">
    <text evidence="1">The sequence shown here is derived from an EMBL/GenBank/DDBJ whole genome shotgun (WGS) entry which is preliminary data.</text>
</comment>
<reference evidence="1 2" key="1">
    <citation type="journal article" date="2018" name="Elife">
        <title>Firefly genomes illuminate parallel origins of bioluminescence in beetles.</title>
        <authorList>
            <person name="Fallon T.R."/>
            <person name="Lower S.E."/>
            <person name="Chang C.H."/>
            <person name="Bessho-Uehara M."/>
            <person name="Martin G.J."/>
            <person name="Bewick A.J."/>
            <person name="Behringer M."/>
            <person name="Debat H.J."/>
            <person name="Wong I."/>
            <person name="Day J.C."/>
            <person name="Suvorov A."/>
            <person name="Silva C.J."/>
            <person name="Stanger-Hall K.F."/>
            <person name="Hall D.W."/>
            <person name="Schmitz R.J."/>
            <person name="Nelson D.R."/>
            <person name="Lewis S.M."/>
            <person name="Shigenobu S."/>
            <person name="Bybee S.M."/>
            <person name="Larracuente A.M."/>
            <person name="Oba Y."/>
            <person name="Weng J.K."/>
        </authorList>
    </citation>
    <scope>NUCLEOTIDE SEQUENCE [LARGE SCALE GENOMIC DNA]</scope>
    <source>
        <strain evidence="1">1611_PpyrPB1</strain>
        <tissue evidence="1">Whole body</tissue>
    </source>
</reference>
<name>A0A5N3ZY39_PHOPY</name>
<protein>
    <submittedName>
        <fullName evidence="1">Uncharacterized protein</fullName>
    </submittedName>
</protein>
<accession>A0A5N3ZY39</accession>
<keyword evidence="2" id="KW-1185">Reference proteome</keyword>
<dbReference type="EMBL" id="VVIM01002117">
    <property type="protein sequence ID" value="KAB0789980.1"/>
    <property type="molecule type" value="Genomic_DNA"/>
</dbReference>
<sequence>MTEKITTTPNGHKTKRRGLLNLSAANEKHFFLMQIFLQFQRPFVKISIFKLAYETAHYRHRNRHCKTHMCLQVYQRAPQSTSQVMAMIPCDVSKQTFWTDERPST</sequence>
<proteinExistence type="predicted"/>